<proteinExistence type="predicted"/>
<reference evidence="2 3" key="1">
    <citation type="submission" date="2023-07" db="EMBL/GenBank/DDBJ databases">
        <title>Pathogenic bacteria of pear tree diseases.</title>
        <authorList>
            <person name="Zhang Z."/>
            <person name="He L."/>
            <person name="Huang R."/>
        </authorList>
    </citation>
    <scope>NUCLEOTIDE SEQUENCE [LARGE SCALE GENOMIC DNA]</scope>
    <source>
        <strain evidence="2 3">DE2</strain>
        <plasmid evidence="2 3">unnamed1</plasmid>
    </source>
</reference>
<dbReference type="EMBL" id="CP132354">
    <property type="protein sequence ID" value="WLS81078.1"/>
    <property type="molecule type" value="Genomic_DNA"/>
</dbReference>
<evidence type="ECO:0008006" key="4">
    <source>
        <dbReference type="Google" id="ProtNLM"/>
    </source>
</evidence>
<organism evidence="2 3">
    <name type="scientific">Erwinia pyri</name>
    <dbReference type="NCBI Taxonomy" id="3062598"/>
    <lineage>
        <taxon>Bacteria</taxon>
        <taxon>Pseudomonadati</taxon>
        <taxon>Pseudomonadota</taxon>
        <taxon>Gammaproteobacteria</taxon>
        <taxon>Enterobacterales</taxon>
        <taxon>Erwiniaceae</taxon>
        <taxon>Erwinia</taxon>
    </lineage>
</organism>
<feature type="compositionally biased region" description="Basic and acidic residues" evidence="1">
    <location>
        <begin position="227"/>
        <end position="241"/>
    </location>
</feature>
<evidence type="ECO:0000313" key="3">
    <source>
        <dbReference type="Proteomes" id="UP001228139"/>
    </source>
</evidence>
<feature type="region of interest" description="Disordered" evidence="1">
    <location>
        <begin position="93"/>
        <end position="135"/>
    </location>
</feature>
<sequence>MKVSLGGFNGASGAESAASKFDMPKPLKDGGKQDVTPNGKTSTSGSNISENNGSSAFNKTGTVAGYIDKGASAVSFGSSTFGGSGYDSATTAGSGKLSVLFGGDSSPTSSCMPYSSLLGPGPQQVEAPASSGSQQQMLQKLIQLLLKQIMSNNSQPVSTQPPGSTSDTSSNEKPSTGASSSGSQSDSQTMATSSEGQTEGTSADGQPYIPTKITGSEKDTTQIPTDDNLKGRPVGDTRSADDIINDNPVLKDLGNQKDIKQDDLKKRFGDWTADNKDPASRADAAYNMAKVLNSIDGMDTKNGDSRTGDGDIQGITKDGDARHGTEAGVLKDVAEQGLGMLKNSDGKYALPQTKDTHVRNDGSNKDNFQWGMGEIGKILSNIPILKSIVAPFFNNIGESKDAGGAILGGLTGLAEGAMSASRGPVGWGITAATDTASIIADNVSGDKKNEPAPFS</sequence>
<feature type="compositionally biased region" description="Low complexity" evidence="1">
    <location>
        <begin position="41"/>
        <end position="55"/>
    </location>
</feature>
<protein>
    <recommendedName>
        <fullName evidence="4">Type III secretion system protein</fullName>
    </recommendedName>
</protein>
<feature type="compositionally biased region" description="Basic and acidic residues" evidence="1">
    <location>
        <begin position="298"/>
        <end position="309"/>
    </location>
</feature>
<geneLocation type="plasmid" evidence="2 3">
    <name>unnamed1</name>
</geneLocation>
<feature type="compositionally biased region" description="Basic and acidic residues" evidence="1">
    <location>
        <begin position="22"/>
        <end position="32"/>
    </location>
</feature>
<feature type="region of interest" description="Disordered" evidence="1">
    <location>
        <begin position="152"/>
        <end position="249"/>
    </location>
</feature>
<name>A0AA50HNG3_9GAMM</name>
<feature type="compositionally biased region" description="Polar residues" evidence="1">
    <location>
        <begin position="152"/>
        <end position="174"/>
    </location>
</feature>
<keyword evidence="3" id="KW-1185">Reference proteome</keyword>
<keyword evidence="2" id="KW-0614">Plasmid</keyword>
<dbReference type="Proteomes" id="UP001228139">
    <property type="component" value="Plasmid unnamed1"/>
</dbReference>
<feature type="region of interest" description="Disordered" evidence="1">
    <location>
        <begin position="297"/>
        <end position="320"/>
    </location>
</feature>
<gene>
    <name evidence="2" type="ORF">Q3V30_21645</name>
</gene>
<dbReference type="AlphaFoldDB" id="A0AA50HNG3"/>
<accession>A0AA50HNG3</accession>
<feature type="compositionally biased region" description="Low complexity" evidence="1">
    <location>
        <begin position="105"/>
        <end position="116"/>
    </location>
</feature>
<evidence type="ECO:0000256" key="1">
    <source>
        <dbReference type="SAM" id="MobiDB-lite"/>
    </source>
</evidence>
<feature type="region of interest" description="Disordered" evidence="1">
    <location>
        <begin position="1"/>
        <end position="60"/>
    </location>
</feature>
<feature type="compositionally biased region" description="Low complexity" evidence="1">
    <location>
        <begin position="175"/>
        <end position="189"/>
    </location>
</feature>
<dbReference type="RefSeq" id="WP_306213324.1">
    <property type="nucleotide sequence ID" value="NZ_CP132354.1"/>
</dbReference>
<dbReference type="KEGG" id="epi:Q3V30_21645"/>
<feature type="compositionally biased region" description="Polar residues" evidence="1">
    <location>
        <begin position="190"/>
        <end position="204"/>
    </location>
</feature>
<evidence type="ECO:0000313" key="2">
    <source>
        <dbReference type="EMBL" id="WLS81078.1"/>
    </source>
</evidence>